<proteinExistence type="predicted"/>
<reference evidence="2 3" key="1">
    <citation type="submission" date="2024-06" db="EMBL/GenBank/DDBJ databases">
        <title>The Natural Products Discovery Center: Release of the First 8490 Sequenced Strains for Exploring Actinobacteria Biosynthetic Diversity.</title>
        <authorList>
            <person name="Kalkreuter E."/>
            <person name="Kautsar S.A."/>
            <person name="Yang D."/>
            <person name="Bader C.D."/>
            <person name="Teijaro C.N."/>
            <person name="Fluegel L."/>
            <person name="Davis C.M."/>
            <person name="Simpson J.R."/>
            <person name="Lauterbach L."/>
            <person name="Steele A.D."/>
            <person name="Gui C."/>
            <person name="Meng S."/>
            <person name="Li G."/>
            <person name="Viehrig K."/>
            <person name="Ye F."/>
            <person name="Su P."/>
            <person name="Kiefer A.F."/>
            <person name="Nichols A."/>
            <person name="Cepeda A.J."/>
            <person name="Yan W."/>
            <person name="Fan B."/>
            <person name="Jiang Y."/>
            <person name="Adhikari A."/>
            <person name="Zheng C.-J."/>
            <person name="Schuster L."/>
            <person name="Cowan T.M."/>
            <person name="Smanski M.J."/>
            <person name="Chevrette M.G."/>
            <person name="De Carvalho L.P.S."/>
            <person name="Shen B."/>
        </authorList>
    </citation>
    <scope>NUCLEOTIDE SEQUENCE [LARGE SCALE GENOMIC DNA]</scope>
    <source>
        <strain evidence="2 3">NPDC050100</strain>
    </source>
</reference>
<evidence type="ECO:0000313" key="2">
    <source>
        <dbReference type="EMBL" id="MEV0972936.1"/>
    </source>
</evidence>
<dbReference type="EMBL" id="JBFALK010000019">
    <property type="protein sequence ID" value="MEV0972936.1"/>
    <property type="molecule type" value="Genomic_DNA"/>
</dbReference>
<dbReference type="RefSeq" id="WP_061261105.1">
    <property type="nucleotide sequence ID" value="NZ_JBFALK010000019.1"/>
</dbReference>
<organism evidence="2 3">
    <name type="scientific">Microtetraspora glauca</name>
    <dbReference type="NCBI Taxonomy" id="1996"/>
    <lineage>
        <taxon>Bacteria</taxon>
        <taxon>Bacillati</taxon>
        <taxon>Actinomycetota</taxon>
        <taxon>Actinomycetes</taxon>
        <taxon>Streptosporangiales</taxon>
        <taxon>Streptosporangiaceae</taxon>
        <taxon>Microtetraspora</taxon>
    </lineage>
</organism>
<evidence type="ECO:0000313" key="3">
    <source>
        <dbReference type="Proteomes" id="UP001551675"/>
    </source>
</evidence>
<accession>A0ABV3GMS2</accession>
<sequence>MRKLFVRTALVLGVAALVGWPSGAQAAASSNFSTAVPGFASASANVTYVDGEEIRVNSLSVSDLRVDSNNVYAYFVVYNETGSTAKTTYRYNRQDANTTLTWRNLRITDEHYGLKKLQLVVCVDDWGSDTCRGSRVQINPNF</sequence>
<name>A0ABV3GMS2_MICGL</name>
<dbReference type="Proteomes" id="UP001551675">
    <property type="component" value="Unassembled WGS sequence"/>
</dbReference>
<keyword evidence="1" id="KW-0732">Signal</keyword>
<evidence type="ECO:0008006" key="4">
    <source>
        <dbReference type="Google" id="ProtNLM"/>
    </source>
</evidence>
<keyword evidence="3" id="KW-1185">Reference proteome</keyword>
<gene>
    <name evidence="2" type="ORF">AB0I59_30395</name>
</gene>
<protein>
    <recommendedName>
        <fullName evidence="4">Secreted protein</fullName>
    </recommendedName>
</protein>
<evidence type="ECO:0000256" key="1">
    <source>
        <dbReference type="SAM" id="SignalP"/>
    </source>
</evidence>
<feature type="signal peptide" evidence="1">
    <location>
        <begin position="1"/>
        <end position="26"/>
    </location>
</feature>
<feature type="chain" id="PRO_5047222831" description="Secreted protein" evidence="1">
    <location>
        <begin position="27"/>
        <end position="142"/>
    </location>
</feature>
<comment type="caution">
    <text evidence="2">The sequence shown here is derived from an EMBL/GenBank/DDBJ whole genome shotgun (WGS) entry which is preliminary data.</text>
</comment>